<dbReference type="Gene3D" id="1.10.443.10">
    <property type="entry name" value="Intergrase catalytic core"/>
    <property type="match status" value="1"/>
</dbReference>
<keyword evidence="2" id="KW-0233">DNA recombination</keyword>
<comment type="caution">
    <text evidence="4">The sequence shown here is derived from an EMBL/GenBank/DDBJ whole genome shotgun (WGS) entry which is preliminary data.</text>
</comment>
<dbReference type="Pfam" id="PF00589">
    <property type="entry name" value="Phage_integrase"/>
    <property type="match status" value="1"/>
</dbReference>
<protein>
    <submittedName>
        <fullName evidence="4">Tyrosine-type recombinase/integrase</fullName>
    </submittedName>
</protein>
<proteinExistence type="predicted"/>
<dbReference type="InterPro" id="IPR011010">
    <property type="entry name" value="DNA_brk_join_enz"/>
</dbReference>
<evidence type="ECO:0000313" key="4">
    <source>
        <dbReference type="EMBL" id="MQR02353.1"/>
    </source>
</evidence>
<evidence type="ECO:0000256" key="2">
    <source>
        <dbReference type="ARBA" id="ARBA00023172"/>
    </source>
</evidence>
<keyword evidence="1" id="KW-0229">DNA integration</keyword>
<dbReference type="InterPro" id="IPR013762">
    <property type="entry name" value="Integrase-like_cat_sf"/>
</dbReference>
<dbReference type="RefSeq" id="WP_153235989.1">
    <property type="nucleotide sequence ID" value="NZ_WINI01000009.1"/>
</dbReference>
<reference evidence="4 5" key="1">
    <citation type="submission" date="2019-10" db="EMBL/GenBank/DDBJ databases">
        <title>Glaciimonas soli sp. nov., a psychrophilic bacterium isolated from the forest soil of a high elevation mountain in Taiwan.</title>
        <authorList>
            <person name="Wang L.-T."/>
            <person name="Shieh W.Y."/>
        </authorList>
    </citation>
    <scope>NUCLEOTIDE SEQUENCE [LARGE SCALE GENOMIC DNA]</scope>
    <source>
        <strain evidence="4 5">GS1</strain>
    </source>
</reference>
<dbReference type="OrthoDB" id="662444at2"/>
<dbReference type="PROSITE" id="PS51898">
    <property type="entry name" value="TYR_RECOMBINASE"/>
    <property type="match status" value="1"/>
</dbReference>
<name>A0A843YX94_9BURK</name>
<feature type="domain" description="Tyr recombinase" evidence="3">
    <location>
        <begin position="158"/>
        <end position="345"/>
    </location>
</feature>
<dbReference type="GO" id="GO:0003677">
    <property type="term" value="F:DNA binding"/>
    <property type="evidence" value="ECO:0007669"/>
    <property type="project" value="InterPro"/>
</dbReference>
<organism evidence="4 5">
    <name type="scientific">Glaciimonas soli</name>
    <dbReference type="NCBI Taxonomy" id="2590999"/>
    <lineage>
        <taxon>Bacteria</taxon>
        <taxon>Pseudomonadati</taxon>
        <taxon>Pseudomonadota</taxon>
        <taxon>Betaproteobacteria</taxon>
        <taxon>Burkholderiales</taxon>
        <taxon>Oxalobacteraceae</taxon>
        <taxon>Glaciimonas</taxon>
    </lineage>
</organism>
<dbReference type="CDD" id="cd00796">
    <property type="entry name" value="INT_Rci_Hp1_C"/>
    <property type="match status" value="1"/>
</dbReference>
<dbReference type="GO" id="GO:0015074">
    <property type="term" value="P:DNA integration"/>
    <property type="evidence" value="ECO:0007669"/>
    <property type="project" value="UniProtKB-KW"/>
</dbReference>
<accession>A0A843YX94</accession>
<keyword evidence="5" id="KW-1185">Reference proteome</keyword>
<evidence type="ECO:0000256" key="1">
    <source>
        <dbReference type="ARBA" id="ARBA00022908"/>
    </source>
</evidence>
<dbReference type="InterPro" id="IPR050090">
    <property type="entry name" value="Tyrosine_recombinase_XerCD"/>
</dbReference>
<gene>
    <name evidence="4" type="ORF">GEV47_16885</name>
</gene>
<dbReference type="GO" id="GO:0006310">
    <property type="term" value="P:DNA recombination"/>
    <property type="evidence" value="ECO:0007669"/>
    <property type="project" value="UniProtKB-KW"/>
</dbReference>
<dbReference type="PANTHER" id="PTHR30349:SF94">
    <property type="entry name" value="INTEGRASE_RECOMBINASE HI_1414-RELATED"/>
    <property type="match status" value="1"/>
</dbReference>
<dbReference type="InterPro" id="IPR002104">
    <property type="entry name" value="Integrase_catalytic"/>
</dbReference>
<evidence type="ECO:0000313" key="5">
    <source>
        <dbReference type="Proteomes" id="UP000451565"/>
    </source>
</evidence>
<evidence type="ECO:0000259" key="3">
    <source>
        <dbReference type="PROSITE" id="PS51898"/>
    </source>
</evidence>
<dbReference type="SUPFAM" id="SSF56349">
    <property type="entry name" value="DNA breaking-rejoining enzymes"/>
    <property type="match status" value="1"/>
</dbReference>
<sequence>MARIRKRGTSKYQARVRIKGYPEVARTFSSNAAAVLWAAQREQQLLQGLGEALKEADALPLSVALTRYAETVTPRKKSAHSELNRIKVWLRQPLASLTLSSIRGKHLAEYRDSRILASASGNTIRLELAVISHLYEVARKDWGLEHLVNPVKVIHKPKLPRGRTRRLYNGEELALLNWCEQNENLRLKYIVIIAIETAMRRGELAGLTWQDVNLSTRMIYLDDTKNGESRTIPLSSRALGAFKALEDIKDTRTITSATASQNSSKSEIPIFNLHVDNISAEFLAARRGCHIEGLTFHDLRHEATSRLFEKGFNMMEVATITGHKSMQMLKRYTHLRPADLLARLG</sequence>
<dbReference type="EMBL" id="WINI01000009">
    <property type="protein sequence ID" value="MQR02353.1"/>
    <property type="molecule type" value="Genomic_DNA"/>
</dbReference>
<dbReference type="PANTHER" id="PTHR30349">
    <property type="entry name" value="PHAGE INTEGRASE-RELATED"/>
    <property type="match status" value="1"/>
</dbReference>
<dbReference type="Proteomes" id="UP000451565">
    <property type="component" value="Unassembled WGS sequence"/>
</dbReference>
<dbReference type="AlphaFoldDB" id="A0A843YX94"/>